<keyword evidence="8" id="KW-0274">FAD</keyword>
<evidence type="ECO:0000256" key="6">
    <source>
        <dbReference type="ARBA" id="ARBA00022695"/>
    </source>
</evidence>
<evidence type="ECO:0000313" key="15">
    <source>
        <dbReference type="EMBL" id="JAQ05408.1"/>
    </source>
</evidence>
<dbReference type="Pfam" id="PF01507">
    <property type="entry name" value="PAPS_reduct"/>
    <property type="match status" value="1"/>
</dbReference>
<dbReference type="GO" id="GO:0003919">
    <property type="term" value="F:FMN adenylyltransferase activity"/>
    <property type="evidence" value="ECO:0007669"/>
    <property type="project" value="UniProtKB-EC"/>
</dbReference>
<reference evidence="14" key="2">
    <citation type="submission" date="2014-07" db="EMBL/GenBank/DDBJ databases">
        <authorList>
            <person name="Hull J."/>
        </authorList>
    </citation>
    <scope>NUCLEOTIDE SEQUENCE</scope>
</reference>
<evidence type="ECO:0000256" key="3">
    <source>
        <dbReference type="ARBA" id="ARBA00022630"/>
    </source>
</evidence>
<evidence type="ECO:0000256" key="12">
    <source>
        <dbReference type="ARBA" id="ARBA00049494"/>
    </source>
</evidence>
<dbReference type="InterPro" id="IPR002500">
    <property type="entry name" value="PAPS_reduct_dom"/>
</dbReference>
<reference evidence="14" key="1">
    <citation type="journal article" date="2014" name="PLoS ONE">
        <title>Transcriptome-Based Identification of ABC Transporters in the Western Tarnished Plant Bug Lygus hesperus.</title>
        <authorList>
            <person name="Hull J.J."/>
            <person name="Chaney K."/>
            <person name="Geib S.M."/>
            <person name="Fabrick J.A."/>
            <person name="Brent C.S."/>
            <person name="Walsh D."/>
            <person name="Lavine L.C."/>
        </authorList>
    </citation>
    <scope>NUCLEOTIDE SEQUENCE</scope>
</reference>
<evidence type="ECO:0000256" key="10">
    <source>
        <dbReference type="ARBA" id="ARBA00031145"/>
    </source>
</evidence>
<keyword evidence="7" id="KW-0547">Nucleotide-binding</keyword>
<evidence type="ECO:0000256" key="4">
    <source>
        <dbReference type="ARBA" id="ARBA00022643"/>
    </source>
</evidence>
<keyword evidence="3" id="KW-0285">Flavoprotein</keyword>
<dbReference type="PANTHER" id="PTHR23293">
    <property type="entry name" value="FAD SYNTHETASE-RELATED FMN ADENYLYLTRANSFERASE"/>
    <property type="match status" value="1"/>
</dbReference>
<feature type="domain" description="Phosphoadenosine phosphosulphate reductase" evidence="13">
    <location>
        <begin position="35"/>
        <end position="200"/>
    </location>
</feature>
<evidence type="ECO:0000256" key="7">
    <source>
        <dbReference type="ARBA" id="ARBA00022741"/>
    </source>
</evidence>
<evidence type="ECO:0000313" key="14">
    <source>
        <dbReference type="EMBL" id="JAG30063.1"/>
    </source>
</evidence>
<organism evidence="14">
    <name type="scientific">Lygus hesperus</name>
    <name type="common">Western plant bug</name>
    <dbReference type="NCBI Taxonomy" id="30085"/>
    <lineage>
        <taxon>Eukaryota</taxon>
        <taxon>Metazoa</taxon>
        <taxon>Ecdysozoa</taxon>
        <taxon>Arthropoda</taxon>
        <taxon>Hexapoda</taxon>
        <taxon>Insecta</taxon>
        <taxon>Pterygota</taxon>
        <taxon>Neoptera</taxon>
        <taxon>Paraneoptera</taxon>
        <taxon>Hemiptera</taxon>
        <taxon>Heteroptera</taxon>
        <taxon>Panheteroptera</taxon>
        <taxon>Cimicomorpha</taxon>
        <taxon>Miridae</taxon>
        <taxon>Mirini</taxon>
        <taxon>Lygus</taxon>
    </lineage>
</organism>
<dbReference type="InterPro" id="IPR014729">
    <property type="entry name" value="Rossmann-like_a/b/a_fold"/>
</dbReference>
<evidence type="ECO:0000256" key="11">
    <source>
        <dbReference type="ARBA" id="ARBA00031871"/>
    </source>
</evidence>
<evidence type="ECO:0000256" key="8">
    <source>
        <dbReference type="ARBA" id="ARBA00022827"/>
    </source>
</evidence>
<dbReference type="AlphaFoldDB" id="A0A0A9YG28"/>
<dbReference type="SUPFAM" id="SSF52402">
    <property type="entry name" value="Adenine nucleotide alpha hydrolases-like"/>
    <property type="match status" value="1"/>
</dbReference>
<comment type="catalytic activity">
    <reaction evidence="12">
        <text>FMN + ATP + H(+) = FAD + diphosphate</text>
        <dbReference type="Rhea" id="RHEA:17237"/>
        <dbReference type="ChEBI" id="CHEBI:15378"/>
        <dbReference type="ChEBI" id="CHEBI:30616"/>
        <dbReference type="ChEBI" id="CHEBI:33019"/>
        <dbReference type="ChEBI" id="CHEBI:57692"/>
        <dbReference type="ChEBI" id="CHEBI:58210"/>
        <dbReference type="EC" id="2.7.7.2"/>
    </reaction>
</comment>
<dbReference type="EMBL" id="GBHO01013541">
    <property type="protein sequence ID" value="JAG30063.1"/>
    <property type="molecule type" value="Transcribed_RNA"/>
</dbReference>
<sequence length="317" mass="36523">MELYNVIQNDVQNPYIRDAVNTLIEVIQEYGVDTISLCFNGGKDCTVILYLLVAALANICSTSGGGGEDSITLLQQIVVVYFRLYDEFDEVIEFHRDIERWFQLKILTYTDANMKRSLEHFVNDFPQRKIMLCGLRRSDPGGLKLTTVSSCDAGWPPILRVNVILDWTYHQVWKFLYIYNLPYCRIYNLGYTSLGSKTTTFPNPALRKPWSHDVFCNHYPIDPKESLYPLFFNGATDDVDTIDSLHFYVQQYIRTFVNAGDSGDNTHDGTTLGISNIRNHWDAECKTVNKQLNAIQKQLDDSQDVYALWKTVHRLNE</sequence>
<dbReference type="EMBL" id="GDHC01013221">
    <property type="protein sequence ID" value="JAQ05408.1"/>
    <property type="molecule type" value="Transcribed_RNA"/>
</dbReference>
<keyword evidence="4" id="KW-0288">FMN</keyword>
<dbReference type="GO" id="GO:0006747">
    <property type="term" value="P:FAD biosynthetic process"/>
    <property type="evidence" value="ECO:0007669"/>
    <property type="project" value="TreeGrafter"/>
</dbReference>
<comment type="pathway">
    <text evidence="1">Cofactor biosynthesis; FAD biosynthesis; FAD from FMN: step 1/1.</text>
</comment>
<dbReference type="EC" id="2.7.7.2" evidence="2"/>
<dbReference type="PANTHER" id="PTHR23293:SF9">
    <property type="entry name" value="FAD SYNTHASE"/>
    <property type="match status" value="1"/>
</dbReference>
<dbReference type="Gene3D" id="3.40.50.620">
    <property type="entry name" value="HUPs"/>
    <property type="match status" value="1"/>
</dbReference>
<evidence type="ECO:0000256" key="1">
    <source>
        <dbReference type="ARBA" id="ARBA00004726"/>
    </source>
</evidence>
<proteinExistence type="predicted"/>
<reference evidence="15" key="3">
    <citation type="journal article" date="2016" name="Gigascience">
        <title>De novo construction of an expanded transcriptome assembly for the western tarnished plant bug, Lygus hesperus.</title>
        <authorList>
            <person name="Tassone E.E."/>
            <person name="Geib S.M."/>
            <person name="Hall B."/>
            <person name="Fabrick J.A."/>
            <person name="Brent C.S."/>
            <person name="Hull J.J."/>
        </authorList>
    </citation>
    <scope>NUCLEOTIDE SEQUENCE</scope>
</reference>
<evidence type="ECO:0000256" key="9">
    <source>
        <dbReference type="ARBA" id="ARBA00022840"/>
    </source>
</evidence>
<evidence type="ECO:0000256" key="2">
    <source>
        <dbReference type="ARBA" id="ARBA00012393"/>
    </source>
</evidence>
<dbReference type="GO" id="GO:0005524">
    <property type="term" value="F:ATP binding"/>
    <property type="evidence" value="ECO:0007669"/>
    <property type="project" value="UniProtKB-KW"/>
</dbReference>
<gene>
    <name evidence="14" type="primary">Flad1_2</name>
    <name evidence="15" type="synonym">Flad1_1</name>
    <name evidence="14" type="ORF">CM83_100843</name>
    <name evidence="15" type="ORF">g.14024</name>
</gene>
<dbReference type="CDD" id="cd23948">
    <property type="entry name" value="FAD_synthase"/>
    <property type="match status" value="1"/>
</dbReference>
<protein>
    <recommendedName>
        <fullName evidence="2">FAD synthase</fullName>
        <ecNumber evidence="2">2.7.7.2</ecNumber>
    </recommendedName>
    <alternativeName>
        <fullName evidence="10">FAD pyrophosphorylase</fullName>
    </alternativeName>
    <alternativeName>
        <fullName evidence="11">FMN adenylyltransferase</fullName>
    </alternativeName>
</protein>
<keyword evidence="9" id="KW-0067">ATP-binding</keyword>
<keyword evidence="6" id="KW-0548">Nucleotidyltransferase</keyword>
<accession>A0A0A9YG28</accession>
<name>A0A0A9YG28_LYGHE</name>
<keyword evidence="5" id="KW-0808">Transferase</keyword>
<evidence type="ECO:0000256" key="5">
    <source>
        <dbReference type="ARBA" id="ARBA00022679"/>
    </source>
</evidence>
<evidence type="ECO:0000259" key="13">
    <source>
        <dbReference type="Pfam" id="PF01507"/>
    </source>
</evidence>